<protein>
    <submittedName>
        <fullName evidence="1">Uncharacterized protein</fullName>
    </submittedName>
</protein>
<keyword evidence="2" id="KW-1185">Reference proteome</keyword>
<organism evidence="1 2">
    <name type="scientific">Roseinatronobacter thiooxidans</name>
    <dbReference type="NCBI Taxonomy" id="121821"/>
    <lineage>
        <taxon>Bacteria</taxon>
        <taxon>Pseudomonadati</taxon>
        <taxon>Pseudomonadota</taxon>
        <taxon>Alphaproteobacteria</taxon>
        <taxon>Rhodobacterales</taxon>
        <taxon>Paracoccaceae</taxon>
        <taxon>Roseinatronobacter</taxon>
    </lineage>
</organism>
<accession>A0A2W7QNJ7</accession>
<dbReference type="RefSeq" id="WP_071469766.1">
    <property type="nucleotide sequence ID" value="NZ_MEHT01000018.1"/>
</dbReference>
<reference evidence="1 2" key="1">
    <citation type="submission" date="2018-06" db="EMBL/GenBank/DDBJ databases">
        <title>Genomic Encyclopedia of Archaeal and Bacterial Type Strains, Phase II (KMG-II): from individual species to whole genera.</title>
        <authorList>
            <person name="Goeker M."/>
        </authorList>
    </citation>
    <scope>NUCLEOTIDE SEQUENCE [LARGE SCALE GENOMIC DNA]</scope>
    <source>
        <strain evidence="1 2">DSM 13087</strain>
    </source>
</reference>
<dbReference type="AlphaFoldDB" id="A0A2W7QNJ7"/>
<name>A0A2W7QNJ7_9RHOB</name>
<dbReference type="EMBL" id="QKZQ01000006">
    <property type="protein sequence ID" value="PZX45517.1"/>
    <property type="molecule type" value="Genomic_DNA"/>
</dbReference>
<gene>
    <name evidence="1" type="ORF">LY56_01541</name>
</gene>
<comment type="caution">
    <text evidence="1">The sequence shown here is derived from an EMBL/GenBank/DDBJ whole genome shotgun (WGS) entry which is preliminary data.</text>
</comment>
<dbReference type="STRING" id="121821.GCA_001870675_00952"/>
<sequence length="94" mass="10513">MGYEKLSAKLEDYLARMRAGKAHKIKPRDVEKVIAKLRARRAALVDEGAKTPDKAERLARKLHLADDLIARAEWLLAELGTHPHSPIDADAPPR</sequence>
<proteinExistence type="predicted"/>
<evidence type="ECO:0000313" key="2">
    <source>
        <dbReference type="Proteomes" id="UP000249364"/>
    </source>
</evidence>
<dbReference type="OrthoDB" id="7744760at2"/>
<evidence type="ECO:0000313" key="1">
    <source>
        <dbReference type="EMBL" id="PZX45517.1"/>
    </source>
</evidence>
<dbReference type="Proteomes" id="UP000249364">
    <property type="component" value="Unassembled WGS sequence"/>
</dbReference>